<feature type="compositionally biased region" description="Polar residues" evidence="3">
    <location>
        <begin position="374"/>
        <end position="388"/>
    </location>
</feature>
<protein>
    <recommendedName>
        <fullName evidence="6">WW-binding domain-containing protein</fullName>
    </recommendedName>
</protein>
<dbReference type="AlphaFoldDB" id="T1IHI6"/>
<name>T1IHI6_STRMM</name>
<dbReference type="PANTHER" id="PTHR10648:SF1">
    <property type="entry name" value="SERINE_THREONINE-PROTEIN PHOSPHATASE 4 REGULATORY SUBUNIT 1"/>
    <property type="match status" value="1"/>
</dbReference>
<reference evidence="5" key="1">
    <citation type="submission" date="2011-05" db="EMBL/GenBank/DDBJ databases">
        <authorList>
            <person name="Richards S.R."/>
            <person name="Qu J."/>
            <person name="Jiang H."/>
            <person name="Jhangiani S.N."/>
            <person name="Agravi P."/>
            <person name="Goodspeed R."/>
            <person name="Gross S."/>
            <person name="Mandapat C."/>
            <person name="Jackson L."/>
            <person name="Mathew T."/>
            <person name="Pu L."/>
            <person name="Thornton R."/>
            <person name="Saada N."/>
            <person name="Wilczek-Boney K.B."/>
            <person name="Lee S."/>
            <person name="Kovar C."/>
            <person name="Wu Y."/>
            <person name="Scherer S.E."/>
            <person name="Worley K.C."/>
            <person name="Muzny D.M."/>
            <person name="Gibbs R."/>
        </authorList>
    </citation>
    <scope>NUCLEOTIDE SEQUENCE</scope>
    <source>
        <strain evidence="5">Brora</strain>
    </source>
</reference>
<dbReference type="InterPro" id="IPR016024">
    <property type="entry name" value="ARM-type_fold"/>
</dbReference>
<dbReference type="PhylomeDB" id="T1IHI6"/>
<reference evidence="4" key="2">
    <citation type="submission" date="2015-02" db="UniProtKB">
        <authorList>
            <consortium name="EnsemblMetazoa"/>
        </authorList>
    </citation>
    <scope>IDENTIFICATION</scope>
</reference>
<dbReference type="EMBL" id="JH429910">
    <property type="status" value="NOT_ANNOTATED_CDS"/>
    <property type="molecule type" value="Genomic_DNA"/>
</dbReference>
<dbReference type="PROSITE" id="PS50077">
    <property type="entry name" value="HEAT_REPEAT"/>
    <property type="match status" value="3"/>
</dbReference>
<feature type="repeat" description="HEAT" evidence="2">
    <location>
        <begin position="834"/>
        <end position="872"/>
    </location>
</feature>
<dbReference type="EnsemblMetazoa" id="SMAR000301-RA">
    <property type="protein sequence ID" value="SMAR000301-PA"/>
    <property type="gene ID" value="SMAR000301"/>
</dbReference>
<dbReference type="STRING" id="126957.T1IHI6"/>
<feature type="compositionally biased region" description="Polar residues" evidence="3">
    <location>
        <begin position="346"/>
        <end position="364"/>
    </location>
</feature>
<dbReference type="Proteomes" id="UP000014500">
    <property type="component" value="Unassembled WGS sequence"/>
</dbReference>
<dbReference type="OMA" id="CYIHNDS"/>
<evidence type="ECO:0000313" key="4">
    <source>
        <dbReference type="EnsemblMetazoa" id="SMAR000301-PA"/>
    </source>
</evidence>
<dbReference type="GO" id="GO:0005737">
    <property type="term" value="C:cytoplasm"/>
    <property type="evidence" value="ECO:0007669"/>
    <property type="project" value="TreeGrafter"/>
</dbReference>
<feature type="repeat" description="HEAT" evidence="2">
    <location>
        <begin position="918"/>
        <end position="955"/>
    </location>
</feature>
<sequence length="1001" mass="113250">MAMEEEHKESSSDELLTPLAKLKKYIDSDNIFERQTVVRNLLDTLRSVVDCPEDVESILQILWKLSEDIEPSVRAELMEQVPHLAVLCHEYRGRLFHIAFQFLLPAIVICLQDRTTQVRKTGQAALLMLLEQDLVDKGLVEDQVCPIILQLSDQESFEDFRTEAVALMGKMAPMIGREITERLFLKTFANLCLDGLFHVRKMCAANFGIICSVLAGTEASEKILLSRFSYLCEDGIWNVRKACADVFTTVSYTCSLETRYNQLASLFVNLLRDQSRWVRAAAFQALGPFISTFADPSRTGLYFSDDGSHIIRDNRFFEELSSTGDVSSNHQSEEDDALINNNTITNYQSTNCDNQNSSMLTSDQESTKERVANDNVTPNKLFEQNQCLETGESNSVESGGSGKSEKQSLDAPHLDYSSSSAAESTKDSQSTEARHQLSVSGDSPGHIHVHLDENAFNSFHYWRIPIPELELDIDIVQGKPVSVNVKAVVYDEQNNRLYSSQLNVNLGSNDEFSGKEEKKLFSDCVTVPEGWNENILIAQKNDGQLHQNDEVTPEKKNVSEPISFTRIRTASVGMIQEDTPQGVTSNRILVTNANEALVTSVNGIVTDVKQSYVSHCSSPSPVKEEDMTLSGVDSIFHNVLSYLGGNNCTDFHSQITNEVKKHIEKQNIVPGELLEHYVTMSDPTQMQLVDNEIPRYCAYSLPAVAMTLGRKNWPILKRLYEILASDMQWKVRRTLAFSIHELAMILGEDLAYKDLFPVFNGFIKDLDEVRIGVLQHIADFLKLLGPQERRDCLPKLSEFLNTDNECNWRFRLELAEQLGQLATLYHPMEIREYLLPVAMLLIADKVSEVRQAAVRIICMLIRELNSAHDQSLVKCILADLAEQFAHHRKWTNRQTYAFLCHHLIRENSLPIEQFVSDVLPHLLDLSYDSVPNVRLSVAKTMSRIIFPLEFYSSHNPHHELYIEVLQRLQVDPDRDVRFYANVPTANNLSSGLTNTQLVLPV</sequence>
<proteinExistence type="predicted"/>
<organism evidence="4 5">
    <name type="scientific">Strigamia maritima</name>
    <name type="common">European centipede</name>
    <name type="synonym">Geophilus maritimus</name>
    <dbReference type="NCBI Taxonomy" id="126957"/>
    <lineage>
        <taxon>Eukaryota</taxon>
        <taxon>Metazoa</taxon>
        <taxon>Ecdysozoa</taxon>
        <taxon>Arthropoda</taxon>
        <taxon>Myriapoda</taxon>
        <taxon>Chilopoda</taxon>
        <taxon>Pleurostigmophora</taxon>
        <taxon>Geophilomorpha</taxon>
        <taxon>Linotaeniidae</taxon>
        <taxon>Strigamia</taxon>
    </lineage>
</organism>
<evidence type="ECO:0000256" key="1">
    <source>
        <dbReference type="ARBA" id="ARBA00022737"/>
    </source>
</evidence>
<dbReference type="InterPro" id="IPR011989">
    <property type="entry name" value="ARM-like"/>
</dbReference>
<dbReference type="PANTHER" id="PTHR10648">
    <property type="entry name" value="SERINE/THREONINE-PROTEIN PHOSPHATASE PP2A 65 KDA REGULATORY SUBUNIT"/>
    <property type="match status" value="1"/>
</dbReference>
<keyword evidence="1" id="KW-0677">Repeat</keyword>
<dbReference type="eggNOG" id="KOG0211">
    <property type="taxonomic scope" value="Eukaryota"/>
</dbReference>
<keyword evidence="5" id="KW-1185">Reference proteome</keyword>
<feature type="repeat" description="HEAT" evidence="2">
    <location>
        <begin position="144"/>
        <end position="183"/>
    </location>
</feature>
<evidence type="ECO:0000256" key="3">
    <source>
        <dbReference type="SAM" id="MobiDB-lite"/>
    </source>
</evidence>
<evidence type="ECO:0000256" key="2">
    <source>
        <dbReference type="PROSITE-ProRule" id="PRU00103"/>
    </source>
</evidence>
<accession>T1IHI6</accession>
<dbReference type="InterPro" id="IPR021133">
    <property type="entry name" value="HEAT_type_2"/>
</dbReference>
<dbReference type="SUPFAM" id="SSF48371">
    <property type="entry name" value="ARM repeat"/>
    <property type="match status" value="1"/>
</dbReference>
<feature type="compositionally biased region" description="Low complexity" evidence="3">
    <location>
        <begin position="389"/>
        <end position="398"/>
    </location>
</feature>
<evidence type="ECO:0008006" key="6">
    <source>
        <dbReference type="Google" id="ProtNLM"/>
    </source>
</evidence>
<feature type="region of interest" description="Disordered" evidence="3">
    <location>
        <begin position="346"/>
        <end position="445"/>
    </location>
</feature>
<dbReference type="InterPro" id="IPR051023">
    <property type="entry name" value="PP2A_Regulatory_Subunit_A"/>
</dbReference>
<feature type="compositionally biased region" description="Low complexity" evidence="3">
    <location>
        <begin position="417"/>
        <end position="430"/>
    </location>
</feature>
<evidence type="ECO:0000313" key="5">
    <source>
        <dbReference type="Proteomes" id="UP000014500"/>
    </source>
</evidence>
<dbReference type="Gene3D" id="1.25.10.10">
    <property type="entry name" value="Leucine-rich Repeat Variant"/>
    <property type="match status" value="2"/>
</dbReference>
<dbReference type="HOGENOM" id="CLU_009128_1_1_1"/>
<dbReference type="GO" id="GO:0019888">
    <property type="term" value="F:protein phosphatase regulator activity"/>
    <property type="evidence" value="ECO:0007669"/>
    <property type="project" value="TreeGrafter"/>
</dbReference>